<feature type="compositionally biased region" description="Basic and acidic residues" evidence="2">
    <location>
        <begin position="112"/>
        <end position="122"/>
    </location>
</feature>
<dbReference type="Proteomes" id="UP000624244">
    <property type="component" value="Unassembled WGS sequence"/>
</dbReference>
<dbReference type="InterPro" id="IPR013272">
    <property type="entry name" value="Vps72/YL1_C"/>
</dbReference>
<evidence type="ECO:0000256" key="1">
    <source>
        <dbReference type="ARBA" id="ARBA00006832"/>
    </source>
</evidence>
<feature type="region of interest" description="Disordered" evidence="2">
    <location>
        <begin position="677"/>
        <end position="767"/>
    </location>
</feature>
<protein>
    <recommendedName>
        <fullName evidence="3">Vps72/YL1 C-terminal domain-containing protein</fullName>
    </recommendedName>
</protein>
<dbReference type="InterPro" id="IPR046757">
    <property type="entry name" value="YL1_N"/>
</dbReference>
<dbReference type="PANTHER" id="PTHR13275">
    <property type="entry name" value="YL-1 PROTEIN TRANSCRIPTION FACTOR-LIKE 1"/>
    <property type="match status" value="1"/>
</dbReference>
<feature type="region of interest" description="Disordered" evidence="2">
    <location>
        <begin position="433"/>
        <end position="484"/>
    </location>
</feature>
<dbReference type="Pfam" id="PF08265">
    <property type="entry name" value="YL1_C"/>
    <property type="match status" value="1"/>
</dbReference>
<dbReference type="PANTHER" id="PTHR13275:SF4">
    <property type="entry name" value="VACUOLAR PROTEIN SORTING-ASSOCIATED PROTEIN 72 HOMOLOG"/>
    <property type="match status" value="1"/>
</dbReference>
<dbReference type="EMBL" id="WNKQ01000011">
    <property type="protein sequence ID" value="KAF5848273.1"/>
    <property type="molecule type" value="Genomic_DNA"/>
</dbReference>
<feature type="compositionally biased region" description="Polar residues" evidence="2">
    <location>
        <begin position="332"/>
        <end position="344"/>
    </location>
</feature>
<sequence length="767" mass="84420">MSEAASNIAMQHAPPPSPPRDPSPHSDNDRDNEAPAELMVTTRARRSNAGNRMSTLLAQSAEDEQWGEEWDEAPDEEEFQGDQVDEHDDYNLDSSSSEDEDGGADDDDDAGEKELRRAERQERNKKRKAATNPFAARSAAAAHKRVKLDVPRTQSPTHAPPRPKKKSERASWLPTEEDGPVRMSNRKQTVANKDATLAKLKEKDRRRDDTLAMMKAAEARKLKAKEQPLTQAERLAEAARNERINKKTLHRWEEAEEARAAERQAKIDALKNRQIDGPFYRYYSGPGIWVDDKLKYTGKDAPTPEQLEEKFNKEIEAAEAAIAQPESEAEQTNPPTQHNTQPSENHVEESQPVFDPLAQIHSPMRTSHTPPIPTTLPVQQDSLQMPWTAAASQSGDVFMGSHGMSMASNVMFAPTSQDSSFLFGIDQFAQNQQSQTLPGDLPPNPFTQASPFQQQQPNPQPSFSQTPHPPLNDPSIPQSNGNLSIGPEAMLAQFQKPVLPPAPPRRKTIRRALRNLLILSNFPNLEAPAQTSLRARSSASLLKEKDKSALVQLYTALFDWTPTEAANYIQQTLIAPPKQPRKNAAHKADAELALKPGQKLCPITNTIARYRDPETGIAYRDARAFGVLRGVVGGGFVWSGDLGCYVGGRAKPLESMGGKGFLGMPPAKNVPRRFWEMSSPRSGKKNMPPPPPTPTPTLGKTPAVDANEAAREQGQVQTPVQGRTQGQPTGEAQRDASTIPLMGAQPQQQSPAPTKTEVSVAPSYEKK</sequence>
<feature type="compositionally biased region" description="Acidic residues" evidence="2">
    <location>
        <begin position="96"/>
        <end position="111"/>
    </location>
</feature>
<name>A0A8H5ZDD4_COCSA</name>
<dbReference type="SMART" id="SM00993">
    <property type="entry name" value="YL1_C"/>
    <property type="match status" value="1"/>
</dbReference>
<evidence type="ECO:0000259" key="3">
    <source>
        <dbReference type="SMART" id="SM00993"/>
    </source>
</evidence>
<feature type="compositionally biased region" description="Low complexity" evidence="2">
    <location>
        <begin position="446"/>
        <end position="466"/>
    </location>
</feature>
<dbReference type="AlphaFoldDB" id="A0A8H5ZDD4"/>
<feature type="compositionally biased region" description="Basic and acidic residues" evidence="2">
    <location>
        <begin position="199"/>
        <end position="209"/>
    </location>
</feature>
<feature type="region of interest" description="Disordered" evidence="2">
    <location>
        <begin position="322"/>
        <end position="350"/>
    </location>
</feature>
<evidence type="ECO:0000256" key="2">
    <source>
        <dbReference type="SAM" id="MobiDB-lite"/>
    </source>
</evidence>
<organism evidence="4 5">
    <name type="scientific">Cochliobolus sativus</name>
    <name type="common">Common root rot and spot blotch fungus</name>
    <name type="synonym">Bipolaris sorokiniana</name>
    <dbReference type="NCBI Taxonomy" id="45130"/>
    <lineage>
        <taxon>Eukaryota</taxon>
        <taxon>Fungi</taxon>
        <taxon>Dikarya</taxon>
        <taxon>Ascomycota</taxon>
        <taxon>Pezizomycotina</taxon>
        <taxon>Dothideomycetes</taxon>
        <taxon>Pleosporomycetidae</taxon>
        <taxon>Pleosporales</taxon>
        <taxon>Pleosporineae</taxon>
        <taxon>Pleosporaceae</taxon>
        <taxon>Bipolaris</taxon>
    </lineage>
</organism>
<evidence type="ECO:0000313" key="4">
    <source>
        <dbReference type="EMBL" id="KAF5848273.1"/>
    </source>
</evidence>
<dbReference type="GO" id="GO:0005634">
    <property type="term" value="C:nucleus"/>
    <property type="evidence" value="ECO:0007669"/>
    <property type="project" value="TreeGrafter"/>
</dbReference>
<comment type="caution">
    <text evidence="4">The sequence shown here is derived from an EMBL/GenBank/DDBJ whole genome shotgun (WGS) entry which is preliminary data.</text>
</comment>
<feature type="compositionally biased region" description="Polar residues" evidence="2">
    <location>
        <begin position="714"/>
        <end position="730"/>
    </location>
</feature>
<accession>A0A8H5ZDD4</accession>
<comment type="similarity">
    <text evidence="1">Belongs to the VPS72/YL1 family.</text>
</comment>
<feature type="compositionally biased region" description="Acidic residues" evidence="2">
    <location>
        <begin position="61"/>
        <end position="88"/>
    </location>
</feature>
<feature type="region of interest" description="Disordered" evidence="2">
    <location>
        <begin position="1"/>
        <end position="209"/>
    </location>
</feature>
<feature type="compositionally biased region" description="Low complexity" evidence="2">
    <location>
        <begin position="130"/>
        <end position="141"/>
    </location>
</feature>
<gene>
    <name evidence="4" type="ORF">GGP41_005738</name>
</gene>
<feature type="compositionally biased region" description="Basic and acidic residues" evidence="2">
    <location>
        <begin position="22"/>
        <end position="33"/>
    </location>
</feature>
<reference evidence="4" key="1">
    <citation type="submission" date="2019-11" db="EMBL/GenBank/DDBJ databases">
        <title>Bipolaris sorokiniana Genome sequencing.</title>
        <authorList>
            <person name="Wang H."/>
        </authorList>
    </citation>
    <scope>NUCLEOTIDE SEQUENCE</scope>
</reference>
<evidence type="ECO:0000313" key="5">
    <source>
        <dbReference type="Proteomes" id="UP000624244"/>
    </source>
</evidence>
<dbReference type="Pfam" id="PF05764">
    <property type="entry name" value="YL1"/>
    <property type="match status" value="1"/>
</dbReference>
<proteinExistence type="inferred from homology"/>
<feature type="domain" description="Vps72/YL1 C-terminal" evidence="3">
    <location>
        <begin position="599"/>
        <end position="628"/>
    </location>
</feature>
<feature type="compositionally biased region" description="Polar residues" evidence="2">
    <location>
        <begin position="745"/>
        <end position="757"/>
    </location>
</feature>
<feature type="compositionally biased region" description="Polar residues" evidence="2">
    <location>
        <begin position="48"/>
        <end position="58"/>
    </location>
</feature>